<dbReference type="AlphaFoldDB" id="A0AAD6HQW0"/>
<dbReference type="InterPro" id="IPR002563">
    <property type="entry name" value="Flavin_Rdtase-like_dom"/>
</dbReference>
<dbReference type="PANTHER" id="PTHR43567:SF1">
    <property type="entry name" value="FLAVOREDOXIN"/>
    <property type="match status" value="1"/>
</dbReference>
<dbReference type="PANTHER" id="PTHR43567">
    <property type="entry name" value="FLAVOREDOXIN-RELATED-RELATED"/>
    <property type="match status" value="1"/>
</dbReference>
<accession>A0AAD6HQW0</accession>
<evidence type="ECO:0000256" key="2">
    <source>
        <dbReference type="ARBA" id="ARBA00022630"/>
    </source>
</evidence>
<comment type="similarity">
    <text evidence="3">Belongs to the flavoredoxin family.</text>
</comment>
<evidence type="ECO:0000313" key="6">
    <source>
        <dbReference type="EMBL" id="KAJ5732602.1"/>
    </source>
</evidence>
<dbReference type="SMART" id="SM00903">
    <property type="entry name" value="Flavin_Reduct"/>
    <property type="match status" value="1"/>
</dbReference>
<dbReference type="EMBL" id="JAQJAN010000004">
    <property type="protein sequence ID" value="KAJ5732602.1"/>
    <property type="molecule type" value="Genomic_DNA"/>
</dbReference>
<gene>
    <name evidence="6" type="ORF">N7493_004083</name>
</gene>
<evidence type="ECO:0000313" key="7">
    <source>
        <dbReference type="Proteomes" id="UP001215712"/>
    </source>
</evidence>
<organism evidence="6 7">
    <name type="scientific">Penicillium malachiteum</name>
    <dbReference type="NCBI Taxonomy" id="1324776"/>
    <lineage>
        <taxon>Eukaryota</taxon>
        <taxon>Fungi</taxon>
        <taxon>Dikarya</taxon>
        <taxon>Ascomycota</taxon>
        <taxon>Pezizomycotina</taxon>
        <taxon>Eurotiomycetes</taxon>
        <taxon>Eurotiomycetidae</taxon>
        <taxon>Eurotiales</taxon>
        <taxon>Aspergillaceae</taxon>
        <taxon>Penicillium</taxon>
    </lineage>
</organism>
<proteinExistence type="inferred from homology"/>
<evidence type="ECO:0000259" key="5">
    <source>
        <dbReference type="SMART" id="SM00903"/>
    </source>
</evidence>
<comment type="cofactor">
    <cofactor evidence="1">
        <name>FMN</name>
        <dbReference type="ChEBI" id="CHEBI:58210"/>
    </cofactor>
</comment>
<name>A0AAD6HQW0_9EURO</name>
<evidence type="ECO:0000256" key="4">
    <source>
        <dbReference type="SAM" id="MobiDB-lite"/>
    </source>
</evidence>
<dbReference type="InterPro" id="IPR012349">
    <property type="entry name" value="Split_barrel_FMN-bd"/>
</dbReference>
<evidence type="ECO:0000256" key="1">
    <source>
        <dbReference type="ARBA" id="ARBA00001917"/>
    </source>
</evidence>
<reference evidence="6" key="2">
    <citation type="submission" date="2023-01" db="EMBL/GenBank/DDBJ databases">
        <authorList>
            <person name="Petersen C."/>
        </authorList>
    </citation>
    <scope>NUCLEOTIDE SEQUENCE</scope>
    <source>
        <strain evidence="6">IBT 17514</strain>
    </source>
</reference>
<evidence type="ECO:0000256" key="3">
    <source>
        <dbReference type="ARBA" id="ARBA00038054"/>
    </source>
</evidence>
<sequence length="227" mass="25220">MPPKRKVSFSTSDTSEQHGSKEQSQSQSTKLPFKPYPASKIYRLIEPGPILLVSTGSLSSKTHNLMTLGFHMMLQHDTPALINICLGPWDASFALLSESRSCVLAIPDVSVATSVVDIGNCSGEEVDKWTKFGFQALPAGKVEAPLVGGEGIIANIECVVHDDSMVERYNLWVLKAVRAWVKDGFDGDDLPGRRMRMFHHRGDGTFVVDGEVLDLRERMVKWREFQD</sequence>
<keyword evidence="7" id="KW-1185">Reference proteome</keyword>
<dbReference type="SUPFAM" id="SSF50475">
    <property type="entry name" value="FMN-binding split barrel"/>
    <property type="match status" value="1"/>
</dbReference>
<dbReference type="GO" id="GO:0010181">
    <property type="term" value="F:FMN binding"/>
    <property type="evidence" value="ECO:0007669"/>
    <property type="project" value="InterPro"/>
</dbReference>
<dbReference type="Proteomes" id="UP001215712">
    <property type="component" value="Unassembled WGS sequence"/>
</dbReference>
<dbReference type="InterPro" id="IPR052174">
    <property type="entry name" value="Flavoredoxin"/>
</dbReference>
<keyword evidence="2" id="KW-0285">Flavoprotein</keyword>
<feature type="region of interest" description="Disordered" evidence="4">
    <location>
        <begin position="1"/>
        <end position="32"/>
    </location>
</feature>
<feature type="domain" description="Flavin reductase like" evidence="5">
    <location>
        <begin position="43"/>
        <end position="200"/>
    </location>
</feature>
<reference evidence="6" key="1">
    <citation type="journal article" date="2023" name="IMA Fungus">
        <title>Comparative genomic study of the Penicillium genus elucidates a diverse pangenome and 15 lateral gene transfer events.</title>
        <authorList>
            <person name="Petersen C."/>
            <person name="Sorensen T."/>
            <person name="Nielsen M.R."/>
            <person name="Sondergaard T.E."/>
            <person name="Sorensen J.L."/>
            <person name="Fitzpatrick D.A."/>
            <person name="Frisvad J.C."/>
            <person name="Nielsen K.L."/>
        </authorList>
    </citation>
    <scope>NUCLEOTIDE SEQUENCE</scope>
    <source>
        <strain evidence="6">IBT 17514</strain>
    </source>
</reference>
<dbReference type="Pfam" id="PF01613">
    <property type="entry name" value="Flavin_Reduct"/>
    <property type="match status" value="1"/>
</dbReference>
<protein>
    <recommendedName>
        <fullName evidence="5">Flavin reductase like domain-containing protein</fullName>
    </recommendedName>
</protein>
<comment type="caution">
    <text evidence="6">The sequence shown here is derived from an EMBL/GenBank/DDBJ whole genome shotgun (WGS) entry which is preliminary data.</text>
</comment>
<dbReference type="Gene3D" id="2.30.110.10">
    <property type="entry name" value="Electron Transport, Fmn-binding Protein, Chain A"/>
    <property type="match status" value="1"/>
</dbReference>